<proteinExistence type="predicted"/>
<protein>
    <submittedName>
        <fullName evidence="1">Uncharacterized protein</fullName>
    </submittedName>
</protein>
<evidence type="ECO:0000313" key="2">
    <source>
        <dbReference type="Proteomes" id="UP000541154"/>
    </source>
</evidence>
<sequence length="120" mass="13227">MSQTSLQRWTPQPVLDTTTSLQLLGRKLQQSLPVSTAATGRSESYTTTDFSIPSRQILCLQQGPEGKVPAFIIKYKAPHKVSLAHIRAGLQDIDLDEVLCLQGEELPEDICRRVVAAIIV</sequence>
<dbReference type="EMBL" id="SPNV01000042">
    <property type="protein sequence ID" value="KAF5863940.1"/>
    <property type="molecule type" value="Genomic_DNA"/>
</dbReference>
<organism evidence="1 2">
    <name type="scientific">Petromyces alliaceus</name>
    <name type="common">Aspergillus alliaceus</name>
    <dbReference type="NCBI Taxonomy" id="209559"/>
    <lineage>
        <taxon>Eukaryota</taxon>
        <taxon>Fungi</taxon>
        <taxon>Dikarya</taxon>
        <taxon>Ascomycota</taxon>
        <taxon>Pezizomycotina</taxon>
        <taxon>Eurotiomycetes</taxon>
        <taxon>Eurotiomycetidae</taxon>
        <taxon>Eurotiales</taxon>
        <taxon>Aspergillaceae</taxon>
        <taxon>Aspergillus</taxon>
        <taxon>Aspergillus subgen. Circumdati</taxon>
    </lineage>
</organism>
<evidence type="ECO:0000313" key="1">
    <source>
        <dbReference type="EMBL" id="KAF5863940.1"/>
    </source>
</evidence>
<accession>A0A8H6EAM7</accession>
<name>A0A8H6EAM7_PETAA</name>
<keyword evidence="2" id="KW-1185">Reference proteome</keyword>
<comment type="caution">
    <text evidence="1">The sequence shown here is derived from an EMBL/GenBank/DDBJ whole genome shotgun (WGS) entry which is preliminary data.</text>
</comment>
<dbReference type="AlphaFoldDB" id="A0A8H6EAM7"/>
<dbReference type="Proteomes" id="UP000541154">
    <property type="component" value="Unassembled WGS sequence"/>
</dbReference>
<gene>
    <name evidence="1" type="ORF">ETB97_009047</name>
</gene>
<reference evidence="1 2" key="1">
    <citation type="submission" date="2019-04" db="EMBL/GenBank/DDBJ databases">
        <title>Aspergillus burnettii sp. nov., novel species from soil in southeast Queensland.</title>
        <authorList>
            <person name="Gilchrist C.L.M."/>
            <person name="Pitt J.I."/>
            <person name="Lange L."/>
            <person name="Lacey H.J."/>
            <person name="Vuong D."/>
            <person name="Midgley D.J."/>
            <person name="Greenfield P."/>
            <person name="Bradbury M."/>
            <person name="Lacey E."/>
            <person name="Busk P.K."/>
            <person name="Pilgaard B."/>
            <person name="Chooi Y.H."/>
            <person name="Piggott A.M."/>
        </authorList>
    </citation>
    <scope>NUCLEOTIDE SEQUENCE [LARGE SCALE GENOMIC DNA]</scope>
    <source>
        <strain evidence="1 2">FRR 5400</strain>
    </source>
</reference>